<evidence type="ECO:0000313" key="2">
    <source>
        <dbReference type="EMBL" id="EPE07830.1"/>
    </source>
</evidence>
<feature type="compositionally biased region" description="Polar residues" evidence="1">
    <location>
        <begin position="124"/>
        <end position="133"/>
    </location>
</feature>
<evidence type="ECO:0000256" key="1">
    <source>
        <dbReference type="SAM" id="MobiDB-lite"/>
    </source>
</evidence>
<dbReference type="HOGENOM" id="CLU_1586986_0_0_1"/>
<dbReference type="AlphaFoldDB" id="S3D3C9"/>
<evidence type="ECO:0000313" key="3">
    <source>
        <dbReference type="Proteomes" id="UP000016923"/>
    </source>
</evidence>
<dbReference type="Proteomes" id="UP000016923">
    <property type="component" value="Unassembled WGS sequence"/>
</dbReference>
<name>S3D3C9_OPHP1</name>
<organism evidence="2 3">
    <name type="scientific">Ophiostoma piceae (strain UAMH 11346)</name>
    <name type="common">Sap stain fungus</name>
    <dbReference type="NCBI Taxonomy" id="1262450"/>
    <lineage>
        <taxon>Eukaryota</taxon>
        <taxon>Fungi</taxon>
        <taxon>Dikarya</taxon>
        <taxon>Ascomycota</taxon>
        <taxon>Pezizomycotina</taxon>
        <taxon>Sordariomycetes</taxon>
        <taxon>Sordariomycetidae</taxon>
        <taxon>Ophiostomatales</taxon>
        <taxon>Ophiostomataceae</taxon>
        <taxon>Ophiostoma</taxon>
    </lineage>
</organism>
<sequence>MISVGSWPLTGETTRLIDPRWSPITCFLAVLLCITIHDSLYTWCLHAVKLVIKAMRAPCPIELGTEPTALVVPLHDGHRRNQLDDSSAASKSSRGSAASQLDANQRLHNFHLVGLKTVEANGSARGSESQSAISLDPEDETFIPNRTGHTGRGDFAWNLDLNEYNGRA</sequence>
<gene>
    <name evidence="2" type="ORF">F503_00552</name>
</gene>
<feature type="region of interest" description="Disordered" evidence="1">
    <location>
        <begin position="122"/>
        <end position="147"/>
    </location>
</feature>
<reference evidence="2 3" key="1">
    <citation type="journal article" date="2013" name="BMC Genomics">
        <title>The genome and transcriptome of the pine saprophyte Ophiostoma piceae, and a comparison with the bark beetle-associated pine pathogen Grosmannia clavigera.</title>
        <authorList>
            <person name="Haridas S."/>
            <person name="Wang Y."/>
            <person name="Lim L."/>
            <person name="Massoumi Alamouti S."/>
            <person name="Jackman S."/>
            <person name="Docking R."/>
            <person name="Robertson G."/>
            <person name="Birol I."/>
            <person name="Bohlmann J."/>
            <person name="Breuil C."/>
        </authorList>
    </citation>
    <scope>NUCLEOTIDE SEQUENCE [LARGE SCALE GENOMIC DNA]</scope>
    <source>
        <strain evidence="2 3">UAMH 11346</strain>
    </source>
</reference>
<dbReference type="EMBL" id="KE148150">
    <property type="protein sequence ID" value="EPE07830.1"/>
    <property type="molecule type" value="Genomic_DNA"/>
</dbReference>
<keyword evidence="3" id="KW-1185">Reference proteome</keyword>
<proteinExistence type="predicted"/>
<dbReference type="VEuPathDB" id="FungiDB:F503_00552"/>
<accession>S3D3C9</accession>
<feature type="compositionally biased region" description="Low complexity" evidence="1">
    <location>
        <begin position="86"/>
        <end position="99"/>
    </location>
</feature>
<feature type="region of interest" description="Disordered" evidence="1">
    <location>
        <begin position="81"/>
        <end position="100"/>
    </location>
</feature>
<protein>
    <submittedName>
        <fullName evidence="2">Uncharacterized protein</fullName>
    </submittedName>
</protein>